<feature type="region of interest" description="Disordered" evidence="7">
    <location>
        <begin position="1"/>
        <end position="53"/>
    </location>
</feature>
<evidence type="ECO:0000256" key="4">
    <source>
        <dbReference type="ARBA" id="ARBA00022679"/>
    </source>
</evidence>
<sequence>MSPTGEQALADQLQDAPPPQSRKSGAGGGGGGGGGSRSGKGRSGGGGQSRDVQVSKALSKLLRHDAVKAGLELDEEGFAGVGEALQWPRLKSLKVTFADILTAVTDNSKQRFALKLNPRLAPSPSPDSTTPSDWLIRANQGHSITIDSSALLTPITLEADNIPPVVVHGTYYAFYPSIVASGGLKKMSRNHIHFSTGLPEDREGKVVSGMRNDAEVLIYVDVRKSLEEGGTSWVEGRKREEVGVLWEEGREVAELPREFRDRKGPGGKGPNRGQGDGGKGTGKGRGRGKGKGEGYGEGEGRGKGKGEKGEEAGEGVACPLEQEDTPE</sequence>
<evidence type="ECO:0000256" key="2">
    <source>
        <dbReference type="ARBA" id="ARBA00009836"/>
    </source>
</evidence>
<evidence type="ECO:0000313" key="8">
    <source>
        <dbReference type="EMBL" id="ELR06423.1"/>
    </source>
</evidence>
<dbReference type="HOGENOM" id="CLU_052998_0_1_1"/>
<dbReference type="Gene3D" id="3.20.170.30">
    <property type="match status" value="1"/>
</dbReference>
<dbReference type="EMBL" id="GL573196">
    <property type="protein sequence ID" value="ELR06423.1"/>
    <property type="molecule type" value="Genomic_DNA"/>
</dbReference>
<dbReference type="InParanoid" id="L8G127"/>
<dbReference type="OrthoDB" id="419694at2759"/>
<dbReference type="Proteomes" id="UP000011064">
    <property type="component" value="Unassembled WGS sequence"/>
</dbReference>
<comment type="similarity">
    <text evidence="2">Belongs to the KptA/TPT1 family.</text>
</comment>
<comment type="catalytic activity">
    <reaction evidence="6">
        <text>2'-phospho-[ligated tRNA] + NAD(+) = mature tRNA + ADP-alpha-D-ribose 1'',2''-cyclic phosphate + nicotinamide</text>
        <dbReference type="Rhea" id="RHEA:23324"/>
        <dbReference type="Rhea" id="RHEA-COMP:11106"/>
        <dbReference type="Rhea" id="RHEA-COMP:11107"/>
        <dbReference type="ChEBI" id="CHEBI:17154"/>
        <dbReference type="ChEBI" id="CHEBI:57540"/>
        <dbReference type="ChEBI" id="CHEBI:76596"/>
        <dbReference type="ChEBI" id="CHEBI:82883"/>
        <dbReference type="ChEBI" id="CHEBI:85027"/>
        <dbReference type="EC" id="2.7.1.160"/>
    </reaction>
</comment>
<protein>
    <recommendedName>
        <fullName evidence="3">2'-phosphotransferase</fullName>
        <ecNumber evidence="3">2.7.1.160</ecNumber>
    </recommendedName>
</protein>
<dbReference type="STRING" id="658429.L8G127"/>
<keyword evidence="4" id="KW-0808">Transferase</keyword>
<dbReference type="EC" id="2.7.1.160" evidence="3"/>
<dbReference type="FunCoup" id="L8G127">
    <property type="interactions" value="216"/>
</dbReference>
<comment type="function">
    <text evidence="1">Catalyzes the last step of tRNA splicing, the transfer of the splice junction 2'-phosphate from ligated tRNA to NAD to produce ADP-ribose 1''-2'' cyclic phosphate.</text>
</comment>
<evidence type="ECO:0000256" key="7">
    <source>
        <dbReference type="SAM" id="MobiDB-lite"/>
    </source>
</evidence>
<name>L8G127_PSED2</name>
<evidence type="ECO:0000313" key="9">
    <source>
        <dbReference type="Proteomes" id="UP000011064"/>
    </source>
</evidence>
<dbReference type="Pfam" id="PF01885">
    <property type="entry name" value="PTS_2-RNA"/>
    <property type="match status" value="1"/>
</dbReference>
<dbReference type="PANTHER" id="PTHR12684">
    <property type="entry name" value="PUTATIVE PHOSPHOTRANSFERASE"/>
    <property type="match status" value="1"/>
</dbReference>
<evidence type="ECO:0000256" key="6">
    <source>
        <dbReference type="ARBA" id="ARBA00047949"/>
    </source>
</evidence>
<gene>
    <name evidence="8" type="ORF">GMDG_02139</name>
</gene>
<reference evidence="9" key="1">
    <citation type="submission" date="2010-09" db="EMBL/GenBank/DDBJ databases">
        <title>The genome sequence of Geomyces destructans 20631-21.</title>
        <authorList>
            <consortium name="The Broad Institute Genome Sequencing Platform"/>
            <person name="Cuomo C.A."/>
            <person name="Blehert D.S."/>
            <person name="Lorch J.M."/>
            <person name="Young S.K."/>
            <person name="Zeng Q."/>
            <person name="Gargeya S."/>
            <person name="Fitzgerald M."/>
            <person name="Haas B."/>
            <person name="Abouelleil A."/>
            <person name="Alvarado L."/>
            <person name="Arachchi H.M."/>
            <person name="Berlin A."/>
            <person name="Brown A."/>
            <person name="Chapman S.B."/>
            <person name="Chen Z."/>
            <person name="Dunbar C."/>
            <person name="Freedman E."/>
            <person name="Gearin G."/>
            <person name="Gellesch M."/>
            <person name="Goldberg J."/>
            <person name="Griggs A."/>
            <person name="Gujja S."/>
            <person name="Heiman D."/>
            <person name="Howarth C."/>
            <person name="Larson L."/>
            <person name="Lui A."/>
            <person name="MacDonald P.J.P."/>
            <person name="Montmayeur A."/>
            <person name="Murphy C."/>
            <person name="Neiman D."/>
            <person name="Pearson M."/>
            <person name="Priest M."/>
            <person name="Roberts A."/>
            <person name="Saif S."/>
            <person name="Shea T."/>
            <person name="Shenoy N."/>
            <person name="Sisk P."/>
            <person name="Stolte C."/>
            <person name="Sykes S."/>
            <person name="Wortman J."/>
            <person name="Nusbaum C."/>
            <person name="Birren B."/>
        </authorList>
    </citation>
    <scope>NUCLEOTIDE SEQUENCE [LARGE SCALE GENOMIC DNA]</scope>
    <source>
        <strain evidence="9">ATCC MYA-4855 / 20631-21</strain>
    </source>
</reference>
<accession>L8G127</accession>
<dbReference type="GO" id="GO:0006388">
    <property type="term" value="P:tRNA splicing, via endonucleolytic cleavage and ligation"/>
    <property type="evidence" value="ECO:0007669"/>
    <property type="project" value="TreeGrafter"/>
</dbReference>
<dbReference type="VEuPathDB" id="FungiDB:GMDG_02139"/>
<keyword evidence="9" id="KW-1185">Reference proteome</keyword>
<dbReference type="AlphaFoldDB" id="L8G127"/>
<dbReference type="InterPro" id="IPR002745">
    <property type="entry name" value="Ptrans_KptA/Tpt1"/>
</dbReference>
<dbReference type="Gene3D" id="1.10.10.970">
    <property type="entry name" value="RNA 2'-phosphotransferase, Tpt1/KptA family, N-terminal domain"/>
    <property type="match status" value="1"/>
</dbReference>
<feature type="compositionally biased region" description="Basic and acidic residues" evidence="7">
    <location>
        <begin position="290"/>
        <end position="311"/>
    </location>
</feature>
<evidence type="ECO:0000256" key="1">
    <source>
        <dbReference type="ARBA" id="ARBA00003343"/>
    </source>
</evidence>
<organism evidence="8 9">
    <name type="scientific">Pseudogymnoascus destructans (strain ATCC MYA-4855 / 20631-21)</name>
    <name type="common">Bat white-nose syndrome fungus</name>
    <name type="synonym">Geomyces destructans</name>
    <dbReference type="NCBI Taxonomy" id="658429"/>
    <lineage>
        <taxon>Eukaryota</taxon>
        <taxon>Fungi</taxon>
        <taxon>Dikarya</taxon>
        <taxon>Ascomycota</taxon>
        <taxon>Pezizomycotina</taxon>
        <taxon>Leotiomycetes</taxon>
        <taxon>Thelebolales</taxon>
        <taxon>Thelebolaceae</taxon>
        <taxon>Pseudogymnoascus</taxon>
    </lineage>
</organism>
<feature type="region of interest" description="Disordered" evidence="7">
    <location>
        <begin position="256"/>
        <end position="327"/>
    </location>
</feature>
<dbReference type="PANTHER" id="PTHR12684:SF2">
    <property type="entry name" value="TRNA 2'-PHOSPHOTRANSFERASE 1"/>
    <property type="match status" value="1"/>
</dbReference>
<evidence type="ECO:0000256" key="5">
    <source>
        <dbReference type="ARBA" id="ARBA00023027"/>
    </source>
</evidence>
<keyword evidence="5" id="KW-0520">NAD</keyword>
<dbReference type="InterPro" id="IPR042081">
    <property type="entry name" value="RNA_2'-PTrans_C"/>
</dbReference>
<proteinExistence type="inferred from homology"/>
<dbReference type="GO" id="GO:0000215">
    <property type="term" value="F:tRNA 2'-phosphotransferase activity"/>
    <property type="evidence" value="ECO:0007669"/>
    <property type="project" value="UniProtKB-EC"/>
</dbReference>
<evidence type="ECO:0000256" key="3">
    <source>
        <dbReference type="ARBA" id="ARBA00012007"/>
    </source>
</evidence>
<feature type="compositionally biased region" description="Gly residues" evidence="7">
    <location>
        <begin position="266"/>
        <end position="281"/>
    </location>
</feature>
<dbReference type="SUPFAM" id="SSF56399">
    <property type="entry name" value="ADP-ribosylation"/>
    <property type="match status" value="1"/>
</dbReference>
<dbReference type="InterPro" id="IPR042080">
    <property type="entry name" value="RNA_2'-PTrans_N"/>
</dbReference>
<feature type="compositionally biased region" description="Gly residues" evidence="7">
    <location>
        <begin position="25"/>
        <end position="48"/>
    </location>
</feature>